<dbReference type="Proteomes" id="UP000789901">
    <property type="component" value="Unassembled WGS sequence"/>
</dbReference>
<gene>
    <name evidence="1" type="ORF">GMARGA_LOCUS10462</name>
</gene>
<keyword evidence="2" id="KW-1185">Reference proteome</keyword>
<dbReference type="EMBL" id="CAJVQB010005866">
    <property type="protein sequence ID" value="CAG8671745.1"/>
    <property type="molecule type" value="Genomic_DNA"/>
</dbReference>
<comment type="caution">
    <text evidence="1">The sequence shown here is derived from an EMBL/GenBank/DDBJ whole genome shotgun (WGS) entry which is preliminary data.</text>
</comment>
<proteinExistence type="predicted"/>
<organism evidence="1 2">
    <name type="scientific">Gigaspora margarita</name>
    <dbReference type="NCBI Taxonomy" id="4874"/>
    <lineage>
        <taxon>Eukaryota</taxon>
        <taxon>Fungi</taxon>
        <taxon>Fungi incertae sedis</taxon>
        <taxon>Mucoromycota</taxon>
        <taxon>Glomeromycotina</taxon>
        <taxon>Glomeromycetes</taxon>
        <taxon>Diversisporales</taxon>
        <taxon>Gigasporaceae</taxon>
        <taxon>Gigaspora</taxon>
    </lineage>
</organism>
<sequence length="65" mass="7615">MRLLMKKVLNLTIETGRTEELYKIHQKLIADIKQQLAEPEKNIIQSDDENYYTLINNPPISQMKG</sequence>
<evidence type="ECO:0000313" key="2">
    <source>
        <dbReference type="Proteomes" id="UP000789901"/>
    </source>
</evidence>
<reference evidence="1 2" key="1">
    <citation type="submission" date="2021-06" db="EMBL/GenBank/DDBJ databases">
        <authorList>
            <person name="Kallberg Y."/>
            <person name="Tangrot J."/>
            <person name="Rosling A."/>
        </authorList>
    </citation>
    <scope>NUCLEOTIDE SEQUENCE [LARGE SCALE GENOMIC DNA]</scope>
    <source>
        <strain evidence="1 2">120-4 pot B 10/14</strain>
    </source>
</reference>
<name>A0ABN7UTD1_GIGMA</name>
<evidence type="ECO:0000313" key="1">
    <source>
        <dbReference type="EMBL" id="CAG8671745.1"/>
    </source>
</evidence>
<accession>A0ABN7UTD1</accession>
<protein>
    <submittedName>
        <fullName evidence="1">16152_t:CDS:1</fullName>
    </submittedName>
</protein>